<keyword evidence="1" id="KW-0812">Transmembrane</keyword>
<keyword evidence="1" id="KW-0472">Membrane</keyword>
<name>A0AAU1I148_9ACTN</name>
<evidence type="ECO:0000256" key="1">
    <source>
        <dbReference type="SAM" id="Phobius"/>
    </source>
</evidence>
<sequence>MLLLQVFRGLFELVLGMQAQTKLGGVGVLLLLAVGVGIRARRVGLAVGAAMVFTLLMIQA</sequence>
<keyword evidence="1" id="KW-1133">Transmembrane helix</keyword>
<dbReference type="EMBL" id="CP108140">
    <property type="protein sequence ID" value="WTP87750.1"/>
    <property type="molecule type" value="Genomic_DNA"/>
</dbReference>
<reference evidence="2" key="1">
    <citation type="submission" date="2022-10" db="EMBL/GenBank/DDBJ databases">
        <title>The complete genomes of actinobacterial strains from the NBC collection.</title>
        <authorList>
            <person name="Joergensen T.S."/>
            <person name="Alvarez Arevalo M."/>
            <person name="Sterndorff E.B."/>
            <person name="Faurdal D."/>
            <person name="Vuksanovic O."/>
            <person name="Mourched A.-S."/>
            <person name="Charusanti P."/>
            <person name="Shaw S."/>
            <person name="Blin K."/>
            <person name="Weber T."/>
        </authorList>
    </citation>
    <scope>NUCLEOTIDE SEQUENCE</scope>
    <source>
        <strain evidence="2">NBC 00180</strain>
    </source>
</reference>
<dbReference type="AlphaFoldDB" id="A0AAU1I148"/>
<gene>
    <name evidence="2" type="ORF">OG477_21360</name>
</gene>
<feature type="transmembrane region" description="Helical" evidence="1">
    <location>
        <begin position="43"/>
        <end position="59"/>
    </location>
</feature>
<accession>A0AAU1I148</accession>
<feature type="transmembrane region" description="Helical" evidence="1">
    <location>
        <begin position="20"/>
        <end position="38"/>
    </location>
</feature>
<protein>
    <submittedName>
        <fullName evidence="2">Uncharacterized protein</fullName>
    </submittedName>
</protein>
<organism evidence="2">
    <name type="scientific">Streptomyces sp. NBC_00180</name>
    <dbReference type="NCBI Taxonomy" id="2903632"/>
    <lineage>
        <taxon>Bacteria</taxon>
        <taxon>Bacillati</taxon>
        <taxon>Actinomycetota</taxon>
        <taxon>Actinomycetes</taxon>
        <taxon>Kitasatosporales</taxon>
        <taxon>Streptomycetaceae</taxon>
        <taxon>Streptomyces</taxon>
    </lineage>
</organism>
<proteinExistence type="predicted"/>
<evidence type="ECO:0000313" key="2">
    <source>
        <dbReference type="EMBL" id="WTP87750.1"/>
    </source>
</evidence>